<feature type="domain" description="ABC transmembrane type-1" evidence="12">
    <location>
        <begin position="1"/>
        <end position="292"/>
    </location>
</feature>
<dbReference type="FunFam" id="3.40.50.300:FF:000221">
    <property type="entry name" value="Multidrug ABC transporter ATP-binding protein"/>
    <property type="match status" value="1"/>
</dbReference>
<dbReference type="InterPro" id="IPR003439">
    <property type="entry name" value="ABC_transporter-like_ATP-bd"/>
</dbReference>
<evidence type="ECO:0000259" key="11">
    <source>
        <dbReference type="PROSITE" id="PS50893"/>
    </source>
</evidence>
<dbReference type="AlphaFoldDB" id="A0A401JCZ4"/>
<organism evidence="13 14">
    <name type="scientific">Sulfuriferula multivorans</name>
    <dbReference type="NCBI Taxonomy" id="1559896"/>
    <lineage>
        <taxon>Bacteria</taxon>
        <taxon>Pseudomonadati</taxon>
        <taxon>Pseudomonadota</taxon>
        <taxon>Betaproteobacteria</taxon>
        <taxon>Nitrosomonadales</taxon>
        <taxon>Sulfuricellaceae</taxon>
        <taxon>Sulfuriferula</taxon>
    </lineage>
</organism>
<dbReference type="InterPro" id="IPR017871">
    <property type="entry name" value="ABC_transporter-like_CS"/>
</dbReference>
<proteinExistence type="predicted"/>
<evidence type="ECO:0000256" key="1">
    <source>
        <dbReference type="ARBA" id="ARBA00004651"/>
    </source>
</evidence>
<evidence type="ECO:0000256" key="4">
    <source>
        <dbReference type="ARBA" id="ARBA00022692"/>
    </source>
</evidence>
<evidence type="ECO:0000256" key="6">
    <source>
        <dbReference type="ARBA" id="ARBA00022840"/>
    </source>
</evidence>
<dbReference type="GO" id="GO:0016887">
    <property type="term" value="F:ATP hydrolysis activity"/>
    <property type="evidence" value="ECO:0007669"/>
    <property type="project" value="InterPro"/>
</dbReference>
<dbReference type="GO" id="GO:0140359">
    <property type="term" value="F:ABC-type transporter activity"/>
    <property type="evidence" value="ECO:0007669"/>
    <property type="project" value="InterPro"/>
</dbReference>
<evidence type="ECO:0000256" key="2">
    <source>
        <dbReference type="ARBA" id="ARBA00022448"/>
    </source>
</evidence>
<protein>
    <submittedName>
        <fullName evidence="13">Lipid A export ATP-binding/permease protein MsbA</fullName>
    </submittedName>
</protein>
<sequence length="569" mass="61515">MAAKAVVLLLAPWPLKFIIDSVIFRKPLPHGLSGFLPDPSHSLALLNTLGIAMLALGLMDAALSYWGNRLLLRTGQHAIFDIRRDLFAHMQRLSLSFHRRQKSGDIMARLGGDIQTLQDFVVSAGTNLSAHLLTMVGMIVVMLIVDWRFALVVMAVVPLLLFIMQRYSARLRIAFRRARQKEGELWGKVQEIIANVHVVQAYGREAHEDERFAEQAEKSLDATLEASDLQVQFTPLVGLVMALATGAAVWYGATRVLAGSITAGELLVFLAYLRGMASPVRQFAKIAGVVGKSSAAAERLGEVFSEASEIREAPDALIPSTCKGQLQFRSVSFGYHPGDMVLQNVSFHVKPGQTVALVGATGAGKSTLVSLIPRFHDPLSGQIMLDGHDLRELALDFVRSQVALVLQEALVFSGAIWENIAYGLAGAGRDEAIAAAQAAGIHELVEGLPDGYDTLVGERGATLSGGQRQCVSIARAMLRNAPIVILDEPTSGLDAFTERIVMEALRRLTVGRTTLIIAHRLATVTGADAILVLDQGHVVQMGTHEQLLAQSGRYFDLWNSGRSAVALSS</sequence>
<evidence type="ECO:0000256" key="5">
    <source>
        <dbReference type="ARBA" id="ARBA00022741"/>
    </source>
</evidence>
<reference evidence="13 14" key="1">
    <citation type="journal article" date="2019" name="Front. Microbiol.">
        <title>Genomes of Neutrophilic Sulfur-Oxidizing Chemolithoautotrophs Representing 9 Proteobacterial Species From 8 Genera.</title>
        <authorList>
            <person name="Watanabe T."/>
            <person name="Kojima H."/>
            <person name="Umezawa K."/>
            <person name="Hori C."/>
            <person name="Takasuka T.E."/>
            <person name="Kato Y."/>
            <person name="Fukui M."/>
        </authorList>
    </citation>
    <scope>NUCLEOTIDE SEQUENCE [LARGE SCALE GENOMIC DNA]</scope>
    <source>
        <strain evidence="13 14">TTN</strain>
    </source>
</reference>
<dbReference type="InterPro" id="IPR003593">
    <property type="entry name" value="AAA+_ATPase"/>
</dbReference>
<dbReference type="Pfam" id="PF00664">
    <property type="entry name" value="ABC_membrane"/>
    <property type="match status" value="1"/>
</dbReference>
<keyword evidence="8" id="KW-0445">Lipid transport</keyword>
<feature type="transmembrane region" description="Helical" evidence="10">
    <location>
        <begin position="120"/>
        <end position="143"/>
    </location>
</feature>
<keyword evidence="3" id="KW-1003">Cell membrane</keyword>
<evidence type="ECO:0000256" key="8">
    <source>
        <dbReference type="ARBA" id="ARBA00023055"/>
    </source>
</evidence>
<dbReference type="PANTHER" id="PTHR24221:SF654">
    <property type="entry name" value="ATP-BINDING CASSETTE SUB-FAMILY B MEMBER 6"/>
    <property type="match status" value="1"/>
</dbReference>
<dbReference type="Proteomes" id="UP000286806">
    <property type="component" value="Unassembled WGS sequence"/>
</dbReference>
<dbReference type="InterPro" id="IPR036640">
    <property type="entry name" value="ABC1_TM_sf"/>
</dbReference>
<gene>
    <name evidence="13" type="ORF">SFMTTN_1341</name>
</gene>
<dbReference type="PROSITE" id="PS00211">
    <property type="entry name" value="ABC_TRANSPORTER_1"/>
    <property type="match status" value="1"/>
</dbReference>
<keyword evidence="5" id="KW-0547">Nucleotide-binding</keyword>
<evidence type="ECO:0000256" key="3">
    <source>
        <dbReference type="ARBA" id="ARBA00022475"/>
    </source>
</evidence>
<evidence type="ECO:0000313" key="14">
    <source>
        <dbReference type="Proteomes" id="UP000286806"/>
    </source>
</evidence>
<keyword evidence="9 10" id="KW-0472">Membrane</keyword>
<evidence type="ECO:0000256" key="10">
    <source>
        <dbReference type="SAM" id="Phobius"/>
    </source>
</evidence>
<evidence type="ECO:0000256" key="7">
    <source>
        <dbReference type="ARBA" id="ARBA00022989"/>
    </source>
</evidence>
<dbReference type="InterPro" id="IPR027417">
    <property type="entry name" value="P-loop_NTPase"/>
</dbReference>
<dbReference type="SUPFAM" id="SSF52540">
    <property type="entry name" value="P-loop containing nucleoside triphosphate hydrolases"/>
    <property type="match status" value="1"/>
</dbReference>
<dbReference type="InterPro" id="IPR039421">
    <property type="entry name" value="Type_1_exporter"/>
</dbReference>
<dbReference type="PROSITE" id="PS50893">
    <property type="entry name" value="ABC_TRANSPORTER_2"/>
    <property type="match status" value="1"/>
</dbReference>
<dbReference type="EMBL" id="BGOW01000013">
    <property type="protein sequence ID" value="GBL45531.1"/>
    <property type="molecule type" value="Genomic_DNA"/>
</dbReference>
<dbReference type="GO" id="GO:0005886">
    <property type="term" value="C:plasma membrane"/>
    <property type="evidence" value="ECO:0007669"/>
    <property type="project" value="UniProtKB-SubCell"/>
</dbReference>
<dbReference type="GO" id="GO:0034040">
    <property type="term" value="F:ATPase-coupled lipid transmembrane transporter activity"/>
    <property type="evidence" value="ECO:0007669"/>
    <property type="project" value="TreeGrafter"/>
</dbReference>
<keyword evidence="14" id="KW-1185">Reference proteome</keyword>
<evidence type="ECO:0000313" key="13">
    <source>
        <dbReference type="EMBL" id="GBL45531.1"/>
    </source>
</evidence>
<dbReference type="Pfam" id="PF00005">
    <property type="entry name" value="ABC_tran"/>
    <property type="match status" value="1"/>
</dbReference>
<dbReference type="PANTHER" id="PTHR24221">
    <property type="entry name" value="ATP-BINDING CASSETTE SUB-FAMILY B"/>
    <property type="match status" value="1"/>
</dbReference>
<feature type="transmembrane region" description="Helical" evidence="10">
    <location>
        <begin position="149"/>
        <end position="169"/>
    </location>
</feature>
<dbReference type="SUPFAM" id="SSF90123">
    <property type="entry name" value="ABC transporter transmembrane region"/>
    <property type="match status" value="1"/>
</dbReference>
<dbReference type="SMART" id="SM00382">
    <property type="entry name" value="AAA"/>
    <property type="match status" value="1"/>
</dbReference>
<feature type="transmembrane region" description="Helical" evidence="10">
    <location>
        <begin position="45"/>
        <end position="66"/>
    </location>
</feature>
<feature type="transmembrane region" description="Helical" evidence="10">
    <location>
        <begin position="257"/>
        <end position="275"/>
    </location>
</feature>
<accession>A0A401JCZ4</accession>
<comment type="subcellular location">
    <subcellularLocation>
        <location evidence="1">Cell membrane</location>
        <topology evidence="1">Multi-pass membrane protein</topology>
    </subcellularLocation>
</comment>
<keyword evidence="6 13" id="KW-0067">ATP-binding</keyword>
<feature type="domain" description="ABC transporter" evidence="11">
    <location>
        <begin position="326"/>
        <end position="560"/>
    </location>
</feature>
<dbReference type="Gene3D" id="3.40.50.300">
    <property type="entry name" value="P-loop containing nucleotide triphosphate hydrolases"/>
    <property type="match status" value="1"/>
</dbReference>
<dbReference type="GO" id="GO:0005524">
    <property type="term" value="F:ATP binding"/>
    <property type="evidence" value="ECO:0007669"/>
    <property type="project" value="UniProtKB-KW"/>
</dbReference>
<dbReference type="Gene3D" id="1.20.1560.10">
    <property type="entry name" value="ABC transporter type 1, transmembrane domain"/>
    <property type="match status" value="1"/>
</dbReference>
<keyword evidence="4 10" id="KW-0812">Transmembrane</keyword>
<evidence type="ECO:0000259" key="12">
    <source>
        <dbReference type="PROSITE" id="PS50929"/>
    </source>
</evidence>
<evidence type="ECO:0000256" key="9">
    <source>
        <dbReference type="ARBA" id="ARBA00023136"/>
    </source>
</evidence>
<name>A0A401JCZ4_9PROT</name>
<dbReference type="PROSITE" id="PS50929">
    <property type="entry name" value="ABC_TM1F"/>
    <property type="match status" value="1"/>
</dbReference>
<keyword evidence="7 10" id="KW-1133">Transmembrane helix</keyword>
<dbReference type="CDD" id="cd18564">
    <property type="entry name" value="ABC_6TM_exporter_like"/>
    <property type="match status" value="1"/>
</dbReference>
<comment type="caution">
    <text evidence="13">The sequence shown here is derived from an EMBL/GenBank/DDBJ whole genome shotgun (WGS) entry which is preliminary data.</text>
</comment>
<dbReference type="InterPro" id="IPR011527">
    <property type="entry name" value="ABC1_TM_dom"/>
</dbReference>
<keyword evidence="2" id="KW-0813">Transport</keyword>